<gene>
    <name evidence="2" type="ORF">PCOR1329_LOCUS7233</name>
</gene>
<evidence type="ECO:0000256" key="1">
    <source>
        <dbReference type="SAM" id="MobiDB-lite"/>
    </source>
</evidence>
<feature type="region of interest" description="Disordered" evidence="1">
    <location>
        <begin position="396"/>
        <end position="452"/>
    </location>
</feature>
<name>A0ABN9Q2E0_9DINO</name>
<evidence type="ECO:0000313" key="3">
    <source>
        <dbReference type="Proteomes" id="UP001189429"/>
    </source>
</evidence>
<feature type="compositionally biased region" description="Basic and acidic residues" evidence="1">
    <location>
        <begin position="349"/>
        <end position="363"/>
    </location>
</feature>
<reference evidence="2" key="1">
    <citation type="submission" date="2023-10" db="EMBL/GenBank/DDBJ databases">
        <authorList>
            <person name="Chen Y."/>
            <person name="Shah S."/>
            <person name="Dougan E. K."/>
            <person name="Thang M."/>
            <person name="Chan C."/>
        </authorList>
    </citation>
    <scope>NUCLEOTIDE SEQUENCE [LARGE SCALE GENOMIC DNA]</scope>
</reference>
<keyword evidence="3" id="KW-1185">Reference proteome</keyword>
<evidence type="ECO:0000313" key="2">
    <source>
        <dbReference type="EMBL" id="CAK0798510.1"/>
    </source>
</evidence>
<feature type="region of interest" description="Disordered" evidence="1">
    <location>
        <begin position="349"/>
        <end position="373"/>
    </location>
</feature>
<dbReference type="EMBL" id="CAUYUJ010001958">
    <property type="protein sequence ID" value="CAK0798510.1"/>
    <property type="molecule type" value="Genomic_DNA"/>
</dbReference>
<protein>
    <submittedName>
        <fullName evidence="2">Uncharacterized protein</fullName>
    </submittedName>
</protein>
<accession>A0ABN9Q2E0</accession>
<feature type="region of interest" description="Disordered" evidence="1">
    <location>
        <begin position="490"/>
        <end position="528"/>
    </location>
</feature>
<dbReference type="PANTHER" id="PTHR21228:SF40">
    <property type="entry name" value="LD45607P"/>
    <property type="match status" value="1"/>
</dbReference>
<dbReference type="Proteomes" id="UP001189429">
    <property type="component" value="Unassembled WGS sequence"/>
</dbReference>
<dbReference type="PANTHER" id="PTHR21228">
    <property type="entry name" value="FAST LEU-RICH DOMAIN-CONTAINING"/>
    <property type="match status" value="1"/>
</dbReference>
<comment type="caution">
    <text evidence="2">The sequence shown here is derived from an EMBL/GenBank/DDBJ whole genome shotgun (WGS) entry which is preliminary data.</text>
</comment>
<proteinExistence type="predicted"/>
<organism evidence="2 3">
    <name type="scientific">Prorocentrum cordatum</name>
    <dbReference type="NCBI Taxonomy" id="2364126"/>
    <lineage>
        <taxon>Eukaryota</taxon>
        <taxon>Sar</taxon>
        <taxon>Alveolata</taxon>
        <taxon>Dinophyceae</taxon>
        <taxon>Prorocentrales</taxon>
        <taxon>Prorocentraceae</taxon>
        <taxon>Prorocentrum</taxon>
    </lineage>
</organism>
<dbReference type="InterPro" id="IPR050870">
    <property type="entry name" value="FAST_kinase"/>
</dbReference>
<sequence length="528" mass="54857">MRCLAAEAAATIGAFGPDDLATLAWASARSRHAPAALFRAMAPRVPRALPGASPRNLANLAWAFAAAGFHDRPLLLPVAEASRRRAGEFKTQELASVSWALAPARVCAPDALDELAARALSRLGELRPQEHPRSLVVAVSAVKGERGQGPTLQMEELRNGHAEATRSSLPGDAEGARVSDQAFVVRSEADGGACWRLDPCGEGSRSRAAREDGGAKAEGAVPHVATARGAEAVANAPAPEALDLETMLAVLVPPKMGIISHKPVKHVNMVTSLGMPCRAGACATAAGDGASAEDPAKRAAGVSSWYALGLPCCAGRARADRLSALAPNAKGKKDEGKVYHDELVERQDRGFDKGGAATRREGWRAASAASPTEGYRTGGADLIVLDACRGKSDEDNIQHDEIAKHRDRGCLAGTKEEGPAETPPQPPAQAHRTAAAGLGDPLGTRTTTDQSDGAVDLMGLNVTRADSGRMVIVVPIALEERAETINIQLKFKPRASEGRASEEGADPPVVDGAASSSADGARKAPKLE</sequence>